<sequence>MESSPYSILGAIASITSCRAGFRFTQARLGPSPTPTQDLYPFLNFRLSSLVWYSVRDDFDLDLDYRIIRLGTALLSSGLDKDARITGTWSDPGLSCLTPLWSIPLLIPSYPLYP</sequence>
<evidence type="ECO:0000313" key="1">
    <source>
        <dbReference type="EMBL" id="KAL3592848.1"/>
    </source>
</evidence>
<protein>
    <submittedName>
        <fullName evidence="1">Uncharacterized protein</fullName>
    </submittedName>
</protein>
<proteinExistence type="predicted"/>
<comment type="caution">
    <text evidence="1">The sequence shown here is derived from an EMBL/GenBank/DDBJ whole genome shotgun (WGS) entry which is preliminary data.</text>
</comment>
<organism evidence="1 2">
    <name type="scientific">Populus alba</name>
    <name type="common">White poplar</name>
    <dbReference type="NCBI Taxonomy" id="43335"/>
    <lineage>
        <taxon>Eukaryota</taxon>
        <taxon>Viridiplantae</taxon>
        <taxon>Streptophyta</taxon>
        <taxon>Embryophyta</taxon>
        <taxon>Tracheophyta</taxon>
        <taxon>Spermatophyta</taxon>
        <taxon>Magnoliopsida</taxon>
        <taxon>eudicotyledons</taxon>
        <taxon>Gunneridae</taxon>
        <taxon>Pentapetalae</taxon>
        <taxon>rosids</taxon>
        <taxon>fabids</taxon>
        <taxon>Malpighiales</taxon>
        <taxon>Salicaceae</taxon>
        <taxon>Saliceae</taxon>
        <taxon>Populus</taxon>
    </lineage>
</organism>
<reference evidence="1 2" key="1">
    <citation type="journal article" date="2024" name="Plant Biotechnol. J.">
        <title>Genome and CRISPR/Cas9 system of a widespread forest tree (Populus alba) in the world.</title>
        <authorList>
            <person name="Liu Y.J."/>
            <person name="Jiang P.F."/>
            <person name="Han X.M."/>
            <person name="Li X.Y."/>
            <person name="Wang H.M."/>
            <person name="Wang Y.J."/>
            <person name="Wang X.X."/>
            <person name="Zeng Q.Y."/>
        </authorList>
    </citation>
    <scope>NUCLEOTIDE SEQUENCE [LARGE SCALE GENOMIC DNA]</scope>
    <source>
        <strain evidence="2">cv. PAL-ZL1</strain>
    </source>
</reference>
<dbReference type="EMBL" id="RCHU02000005">
    <property type="protein sequence ID" value="KAL3592848.1"/>
    <property type="molecule type" value="Genomic_DNA"/>
</dbReference>
<evidence type="ECO:0000313" key="2">
    <source>
        <dbReference type="Proteomes" id="UP000309997"/>
    </source>
</evidence>
<accession>A0ACC4CDU5</accession>
<keyword evidence="2" id="KW-1185">Reference proteome</keyword>
<dbReference type="Proteomes" id="UP000309997">
    <property type="component" value="Unassembled WGS sequence"/>
</dbReference>
<name>A0ACC4CDU5_POPAL</name>
<gene>
    <name evidence="1" type="ORF">D5086_011488</name>
</gene>